<protein>
    <submittedName>
        <fullName evidence="1">Uncharacterized protein</fullName>
    </submittedName>
</protein>
<dbReference type="EMBL" id="JAYMYQ010000006">
    <property type="protein sequence ID" value="KAK7323273.1"/>
    <property type="molecule type" value="Genomic_DNA"/>
</dbReference>
<proteinExistence type="predicted"/>
<name>A0AAN9KXK6_CANGL</name>
<reference evidence="1 2" key="1">
    <citation type="submission" date="2024-01" db="EMBL/GenBank/DDBJ databases">
        <title>The genomes of 5 underutilized Papilionoideae crops provide insights into root nodulation and disease resistanc.</title>
        <authorList>
            <person name="Jiang F."/>
        </authorList>
    </citation>
    <scope>NUCLEOTIDE SEQUENCE [LARGE SCALE GENOMIC DNA]</scope>
    <source>
        <strain evidence="1">LVBAO_FW01</strain>
        <tissue evidence="1">Leaves</tissue>
    </source>
</reference>
<dbReference type="AlphaFoldDB" id="A0AAN9KXK6"/>
<sequence length="123" mass="13816">MGVPMEVKLAIDQNSNASKHSFMLLKEKFVLLGEVFLKSSSTTKIDNVRVKGMLKNRSLSYIDGPIHMPINELFLTDIEQRIFFCDTNEGMHNGSKVEVEASTNIAAYAFSKYDFLATNGYNV</sequence>
<organism evidence="1 2">
    <name type="scientific">Canavalia gladiata</name>
    <name type="common">Sword bean</name>
    <name type="synonym">Dolichos gladiatus</name>
    <dbReference type="NCBI Taxonomy" id="3824"/>
    <lineage>
        <taxon>Eukaryota</taxon>
        <taxon>Viridiplantae</taxon>
        <taxon>Streptophyta</taxon>
        <taxon>Embryophyta</taxon>
        <taxon>Tracheophyta</taxon>
        <taxon>Spermatophyta</taxon>
        <taxon>Magnoliopsida</taxon>
        <taxon>eudicotyledons</taxon>
        <taxon>Gunneridae</taxon>
        <taxon>Pentapetalae</taxon>
        <taxon>rosids</taxon>
        <taxon>fabids</taxon>
        <taxon>Fabales</taxon>
        <taxon>Fabaceae</taxon>
        <taxon>Papilionoideae</taxon>
        <taxon>50 kb inversion clade</taxon>
        <taxon>NPAAA clade</taxon>
        <taxon>indigoferoid/millettioid clade</taxon>
        <taxon>Phaseoleae</taxon>
        <taxon>Canavalia</taxon>
    </lineage>
</organism>
<gene>
    <name evidence="1" type="ORF">VNO77_26738</name>
</gene>
<comment type="caution">
    <text evidence="1">The sequence shown here is derived from an EMBL/GenBank/DDBJ whole genome shotgun (WGS) entry which is preliminary data.</text>
</comment>
<evidence type="ECO:0000313" key="1">
    <source>
        <dbReference type="EMBL" id="KAK7323273.1"/>
    </source>
</evidence>
<dbReference type="Proteomes" id="UP001367508">
    <property type="component" value="Unassembled WGS sequence"/>
</dbReference>
<evidence type="ECO:0000313" key="2">
    <source>
        <dbReference type="Proteomes" id="UP001367508"/>
    </source>
</evidence>
<accession>A0AAN9KXK6</accession>
<keyword evidence="2" id="KW-1185">Reference proteome</keyword>